<dbReference type="Pfam" id="PF02565">
    <property type="entry name" value="RecO_C"/>
    <property type="match status" value="1"/>
</dbReference>
<dbReference type="PANTHER" id="PTHR33991:SF1">
    <property type="entry name" value="DNA REPAIR PROTEIN RECO"/>
    <property type="match status" value="1"/>
</dbReference>
<evidence type="ECO:0000313" key="1">
    <source>
        <dbReference type="EMBL" id="MUH72550.1"/>
    </source>
</evidence>
<dbReference type="RefSeq" id="WP_155695718.1">
    <property type="nucleotide sequence ID" value="NZ_WOCD01000003.1"/>
</dbReference>
<dbReference type="Proteomes" id="UP000439994">
    <property type="component" value="Unassembled WGS sequence"/>
</dbReference>
<keyword evidence="2" id="KW-1185">Reference proteome</keyword>
<dbReference type="GO" id="GO:0006302">
    <property type="term" value="P:double-strand break repair"/>
    <property type="evidence" value="ECO:0007669"/>
    <property type="project" value="TreeGrafter"/>
</dbReference>
<dbReference type="EMBL" id="WOCD01000003">
    <property type="protein sequence ID" value="MUH72550.1"/>
    <property type="molecule type" value="Genomic_DNA"/>
</dbReference>
<proteinExistence type="predicted"/>
<organism evidence="1 2">
    <name type="scientific">Psychrosphaera haliotis</name>
    <dbReference type="NCBI Taxonomy" id="555083"/>
    <lineage>
        <taxon>Bacteria</taxon>
        <taxon>Pseudomonadati</taxon>
        <taxon>Pseudomonadota</taxon>
        <taxon>Gammaproteobacteria</taxon>
        <taxon>Alteromonadales</taxon>
        <taxon>Pseudoalteromonadaceae</taxon>
        <taxon>Psychrosphaera</taxon>
    </lineage>
</organism>
<dbReference type="GO" id="GO:0043590">
    <property type="term" value="C:bacterial nucleoid"/>
    <property type="evidence" value="ECO:0007669"/>
    <property type="project" value="TreeGrafter"/>
</dbReference>
<dbReference type="InterPro" id="IPR003717">
    <property type="entry name" value="RecO"/>
</dbReference>
<protein>
    <recommendedName>
        <fullName evidence="3">Recombination protein O</fullName>
    </recommendedName>
</protein>
<evidence type="ECO:0000313" key="2">
    <source>
        <dbReference type="Proteomes" id="UP000439994"/>
    </source>
</evidence>
<dbReference type="GO" id="GO:0006310">
    <property type="term" value="P:DNA recombination"/>
    <property type="evidence" value="ECO:0007669"/>
    <property type="project" value="InterPro"/>
</dbReference>
<sequence>MQPFRALVVQVKKSAGLRTLKSVEQNQLLSKQLSALKSKSLFCGFYLNELIYRLCSADAEYETLYPLYVYSLKNLSDLAVIDESDLDVTHHGLYLEWILRQFEFSLLQMLGYGVSFESELSMQQPIVESLHYQLHVDQGFMIDAAKPSSISGKDILAINKHLNIKLSKADFIELDAGRLQELKAELKIAKHILRVCLHRHLGDKPLKSRELFRK</sequence>
<comment type="caution">
    <text evidence="1">The sequence shown here is derived from an EMBL/GenBank/DDBJ whole genome shotgun (WGS) entry which is preliminary data.</text>
</comment>
<accession>A0A6N8FC25</accession>
<reference evidence="1 2" key="1">
    <citation type="submission" date="2019-11" db="EMBL/GenBank/DDBJ databases">
        <title>P. haliotis isolates from Z. marina roots.</title>
        <authorList>
            <person name="Cohen M."/>
            <person name="Jospin G."/>
            <person name="Eisen J.A."/>
            <person name="Coil D.A."/>
        </authorList>
    </citation>
    <scope>NUCLEOTIDE SEQUENCE [LARGE SCALE GENOMIC DNA]</scope>
    <source>
        <strain evidence="1 2">UCD-MCMsp1aY</strain>
    </source>
</reference>
<dbReference type="InterPro" id="IPR042242">
    <property type="entry name" value="RecO_C"/>
</dbReference>
<evidence type="ECO:0008006" key="3">
    <source>
        <dbReference type="Google" id="ProtNLM"/>
    </source>
</evidence>
<dbReference type="OrthoDB" id="9804792at2"/>
<dbReference type="Gene3D" id="1.20.1440.120">
    <property type="entry name" value="Recombination protein O, C-terminal domain"/>
    <property type="match status" value="1"/>
</dbReference>
<dbReference type="AlphaFoldDB" id="A0A6N8FC25"/>
<gene>
    <name evidence="1" type="ORF">GNP35_08630</name>
</gene>
<name>A0A6N8FC25_9GAMM</name>
<dbReference type="PANTHER" id="PTHR33991">
    <property type="entry name" value="DNA REPAIR PROTEIN RECO"/>
    <property type="match status" value="1"/>
</dbReference>